<comment type="function">
    <text evidence="1 11">Catalyzes the reversible adenylation of nicotinate mononucleotide (NaMN) to nicotinic acid adenine dinucleotide (NaAD).</text>
</comment>
<accession>A0A1N6JPK3</accession>
<dbReference type="GO" id="GO:0009435">
    <property type="term" value="P:NAD+ biosynthetic process"/>
    <property type="evidence" value="ECO:0007669"/>
    <property type="project" value="UniProtKB-UniRule"/>
</dbReference>
<evidence type="ECO:0000256" key="4">
    <source>
        <dbReference type="ARBA" id="ARBA00022642"/>
    </source>
</evidence>
<dbReference type="STRING" id="536979.SAMN04488055_4247"/>
<evidence type="ECO:0000313" key="14">
    <source>
        <dbReference type="Proteomes" id="UP000185003"/>
    </source>
</evidence>
<dbReference type="UniPathway" id="UPA00253">
    <property type="reaction ID" value="UER00332"/>
</dbReference>
<evidence type="ECO:0000256" key="5">
    <source>
        <dbReference type="ARBA" id="ARBA00022679"/>
    </source>
</evidence>
<keyword evidence="9 11" id="KW-0520">NAD</keyword>
<reference evidence="13 14" key="1">
    <citation type="submission" date="2016-11" db="EMBL/GenBank/DDBJ databases">
        <authorList>
            <person name="Jaros S."/>
            <person name="Januszkiewicz K."/>
            <person name="Wedrychowicz H."/>
        </authorList>
    </citation>
    <scope>NUCLEOTIDE SEQUENCE [LARGE SCALE GENOMIC DNA]</scope>
    <source>
        <strain evidence="13 14">DSM 24787</strain>
    </source>
</reference>
<evidence type="ECO:0000256" key="10">
    <source>
        <dbReference type="ARBA" id="ARBA00048721"/>
    </source>
</evidence>
<keyword evidence="7 11" id="KW-0547">Nucleotide-binding</keyword>
<dbReference type="NCBIfam" id="NF000840">
    <property type="entry name" value="PRK00071.1-3"/>
    <property type="match status" value="1"/>
</dbReference>
<dbReference type="InterPro" id="IPR005248">
    <property type="entry name" value="NadD/NMNAT"/>
</dbReference>
<comment type="catalytic activity">
    <reaction evidence="10 11">
        <text>nicotinate beta-D-ribonucleotide + ATP + H(+) = deamido-NAD(+) + diphosphate</text>
        <dbReference type="Rhea" id="RHEA:22860"/>
        <dbReference type="ChEBI" id="CHEBI:15378"/>
        <dbReference type="ChEBI" id="CHEBI:30616"/>
        <dbReference type="ChEBI" id="CHEBI:33019"/>
        <dbReference type="ChEBI" id="CHEBI:57502"/>
        <dbReference type="ChEBI" id="CHEBI:58437"/>
        <dbReference type="EC" id="2.7.7.18"/>
    </reaction>
</comment>
<sequence length="190" mass="22169">MKIGLYFGSFNPIHTGHMIIANFMAYHTDLDKVWLVVSPHNPLKASSSLLNEHHRFHMAEMAVADEPRLRVSNIEFSLPRPSFTIDTLTYLTEKFPTQEFVVIMGSDSFQNISRWKNYEQLIARYAIYVYNRPGHEIKETYGANVKIMHAPMLDISSSNIRKWIQEGKSVRYMVPDAIWKYMAENNYYKG</sequence>
<evidence type="ECO:0000256" key="7">
    <source>
        <dbReference type="ARBA" id="ARBA00022741"/>
    </source>
</evidence>
<dbReference type="CDD" id="cd02165">
    <property type="entry name" value="NMNAT"/>
    <property type="match status" value="1"/>
</dbReference>
<keyword evidence="14" id="KW-1185">Reference proteome</keyword>
<protein>
    <recommendedName>
        <fullName evidence="11">Probable nicotinate-nucleotide adenylyltransferase</fullName>
        <ecNumber evidence="11">2.7.7.18</ecNumber>
    </recommendedName>
    <alternativeName>
        <fullName evidence="11">Deamido-NAD(+) diphosphorylase</fullName>
    </alternativeName>
    <alternativeName>
        <fullName evidence="11">Deamido-NAD(+) pyrophosphorylase</fullName>
    </alternativeName>
    <alternativeName>
        <fullName evidence="11">Nicotinate mononucleotide adenylyltransferase</fullName>
        <shortName evidence="11">NaMN adenylyltransferase</shortName>
    </alternativeName>
</protein>
<dbReference type="GO" id="GO:0004515">
    <property type="term" value="F:nicotinate-nucleotide adenylyltransferase activity"/>
    <property type="evidence" value="ECO:0007669"/>
    <property type="project" value="UniProtKB-UniRule"/>
</dbReference>
<dbReference type="GO" id="GO:0005524">
    <property type="term" value="F:ATP binding"/>
    <property type="evidence" value="ECO:0007669"/>
    <property type="project" value="UniProtKB-KW"/>
</dbReference>
<dbReference type="Pfam" id="PF01467">
    <property type="entry name" value="CTP_transf_like"/>
    <property type="match status" value="1"/>
</dbReference>
<dbReference type="SUPFAM" id="SSF52374">
    <property type="entry name" value="Nucleotidylyl transferase"/>
    <property type="match status" value="1"/>
</dbReference>
<dbReference type="HAMAP" id="MF_00244">
    <property type="entry name" value="NaMN_adenylyltr"/>
    <property type="match status" value="1"/>
</dbReference>
<organism evidence="13 14">
    <name type="scientific">Chitinophaga niabensis</name>
    <dbReference type="NCBI Taxonomy" id="536979"/>
    <lineage>
        <taxon>Bacteria</taxon>
        <taxon>Pseudomonadati</taxon>
        <taxon>Bacteroidota</taxon>
        <taxon>Chitinophagia</taxon>
        <taxon>Chitinophagales</taxon>
        <taxon>Chitinophagaceae</taxon>
        <taxon>Chitinophaga</taxon>
    </lineage>
</organism>
<evidence type="ECO:0000313" key="13">
    <source>
        <dbReference type="EMBL" id="SIO46255.1"/>
    </source>
</evidence>
<evidence type="ECO:0000256" key="1">
    <source>
        <dbReference type="ARBA" id="ARBA00002324"/>
    </source>
</evidence>
<comment type="pathway">
    <text evidence="2 11">Cofactor biosynthesis; NAD(+) biosynthesis; deamido-NAD(+) from nicotinate D-ribonucleotide: step 1/1.</text>
</comment>
<dbReference type="RefSeq" id="WP_074241611.1">
    <property type="nucleotide sequence ID" value="NZ_FSRA01000002.1"/>
</dbReference>
<evidence type="ECO:0000256" key="6">
    <source>
        <dbReference type="ARBA" id="ARBA00022695"/>
    </source>
</evidence>
<dbReference type="NCBIfam" id="TIGR00125">
    <property type="entry name" value="cyt_tran_rel"/>
    <property type="match status" value="1"/>
</dbReference>
<evidence type="ECO:0000259" key="12">
    <source>
        <dbReference type="Pfam" id="PF01467"/>
    </source>
</evidence>
<gene>
    <name evidence="11" type="primary">nadD</name>
    <name evidence="13" type="ORF">SAMN04488055_4247</name>
</gene>
<dbReference type="AlphaFoldDB" id="A0A1N6JPK3"/>
<name>A0A1N6JPK3_9BACT</name>
<keyword evidence="5 11" id="KW-0808">Transferase</keyword>
<evidence type="ECO:0000256" key="8">
    <source>
        <dbReference type="ARBA" id="ARBA00022840"/>
    </source>
</evidence>
<dbReference type="PANTHER" id="PTHR39321">
    <property type="entry name" value="NICOTINATE-NUCLEOTIDE ADENYLYLTRANSFERASE-RELATED"/>
    <property type="match status" value="1"/>
</dbReference>
<proteinExistence type="inferred from homology"/>
<dbReference type="Gene3D" id="3.40.50.620">
    <property type="entry name" value="HUPs"/>
    <property type="match status" value="1"/>
</dbReference>
<keyword evidence="4 11" id="KW-0662">Pyridine nucleotide biosynthesis</keyword>
<keyword evidence="8 11" id="KW-0067">ATP-binding</keyword>
<dbReference type="InterPro" id="IPR004821">
    <property type="entry name" value="Cyt_trans-like"/>
</dbReference>
<dbReference type="EC" id="2.7.7.18" evidence="11"/>
<dbReference type="InterPro" id="IPR014729">
    <property type="entry name" value="Rossmann-like_a/b/a_fold"/>
</dbReference>
<evidence type="ECO:0000256" key="9">
    <source>
        <dbReference type="ARBA" id="ARBA00023027"/>
    </source>
</evidence>
<dbReference type="OrthoDB" id="5295945at2"/>
<feature type="domain" description="Cytidyltransferase-like" evidence="12">
    <location>
        <begin position="5"/>
        <end position="162"/>
    </location>
</feature>
<evidence type="ECO:0000256" key="11">
    <source>
        <dbReference type="HAMAP-Rule" id="MF_00244"/>
    </source>
</evidence>
<evidence type="ECO:0000256" key="3">
    <source>
        <dbReference type="ARBA" id="ARBA00009014"/>
    </source>
</evidence>
<comment type="similarity">
    <text evidence="3 11">Belongs to the NadD family.</text>
</comment>
<keyword evidence="6 11" id="KW-0548">Nucleotidyltransferase</keyword>
<dbReference type="PANTHER" id="PTHR39321:SF3">
    <property type="entry name" value="PHOSPHOPANTETHEINE ADENYLYLTRANSFERASE"/>
    <property type="match status" value="1"/>
</dbReference>
<dbReference type="Proteomes" id="UP000185003">
    <property type="component" value="Unassembled WGS sequence"/>
</dbReference>
<dbReference type="NCBIfam" id="TIGR00482">
    <property type="entry name" value="nicotinate (nicotinamide) nucleotide adenylyltransferase"/>
    <property type="match status" value="1"/>
</dbReference>
<dbReference type="EMBL" id="FSRA01000002">
    <property type="protein sequence ID" value="SIO46255.1"/>
    <property type="molecule type" value="Genomic_DNA"/>
</dbReference>
<evidence type="ECO:0000256" key="2">
    <source>
        <dbReference type="ARBA" id="ARBA00005019"/>
    </source>
</evidence>